<gene>
    <name evidence="5 7" type="primary">hisB</name>
    <name evidence="7" type="ORF">OW763_00750</name>
</gene>
<dbReference type="PANTHER" id="PTHR23133:SF2">
    <property type="entry name" value="IMIDAZOLEGLYCEROL-PHOSPHATE DEHYDRATASE"/>
    <property type="match status" value="1"/>
</dbReference>
<keyword evidence="8" id="KW-1185">Reference proteome</keyword>
<dbReference type="RefSeq" id="WP_268039152.1">
    <property type="nucleotide sequence ID" value="NZ_JAPQER010000001.1"/>
</dbReference>
<comment type="pathway">
    <text evidence="1 5 6">Amino-acid biosynthesis; L-histidine biosynthesis; L-histidine from 5-phospho-alpha-D-ribose 1-diphosphate: step 6/9.</text>
</comment>
<organism evidence="7 8">
    <name type="scientific">Clostridium aestuarii</name>
    <dbReference type="NCBI Taxonomy" id="338193"/>
    <lineage>
        <taxon>Bacteria</taxon>
        <taxon>Bacillati</taxon>
        <taxon>Bacillota</taxon>
        <taxon>Clostridia</taxon>
        <taxon>Eubacteriales</taxon>
        <taxon>Clostridiaceae</taxon>
        <taxon>Clostridium</taxon>
    </lineage>
</organism>
<dbReference type="Gene3D" id="3.30.230.40">
    <property type="entry name" value="Imidazole glycerol phosphate dehydratase, domain 1"/>
    <property type="match status" value="2"/>
</dbReference>
<keyword evidence="4 5" id="KW-0456">Lyase</keyword>
<dbReference type="EC" id="4.2.1.19" evidence="5 6"/>
<dbReference type="NCBIfam" id="NF002111">
    <property type="entry name" value="PRK00951.2-1"/>
    <property type="match status" value="1"/>
</dbReference>
<dbReference type="InterPro" id="IPR038494">
    <property type="entry name" value="IGPD_sf"/>
</dbReference>
<evidence type="ECO:0000313" key="7">
    <source>
        <dbReference type="EMBL" id="MCY6482882.1"/>
    </source>
</evidence>
<comment type="subcellular location">
    <subcellularLocation>
        <location evidence="5 6">Cytoplasm</location>
    </subcellularLocation>
</comment>
<dbReference type="HAMAP" id="MF_00076">
    <property type="entry name" value="HisB"/>
    <property type="match status" value="1"/>
</dbReference>
<dbReference type="SUPFAM" id="SSF54211">
    <property type="entry name" value="Ribosomal protein S5 domain 2-like"/>
    <property type="match status" value="2"/>
</dbReference>
<proteinExistence type="inferred from homology"/>
<dbReference type="PROSITE" id="PS00955">
    <property type="entry name" value="IGP_DEHYDRATASE_2"/>
    <property type="match status" value="1"/>
</dbReference>
<evidence type="ECO:0000313" key="8">
    <source>
        <dbReference type="Proteomes" id="UP001078443"/>
    </source>
</evidence>
<dbReference type="NCBIfam" id="NF002114">
    <property type="entry name" value="PRK00951.2-4"/>
    <property type="match status" value="1"/>
</dbReference>
<dbReference type="GO" id="GO:0004424">
    <property type="term" value="F:imidazoleglycerol-phosphate dehydratase activity"/>
    <property type="evidence" value="ECO:0007669"/>
    <property type="project" value="UniProtKB-EC"/>
</dbReference>
<dbReference type="InterPro" id="IPR000807">
    <property type="entry name" value="ImidazoleglycerolP_deHydtase"/>
</dbReference>
<dbReference type="PROSITE" id="PS00954">
    <property type="entry name" value="IGP_DEHYDRATASE_1"/>
    <property type="match status" value="1"/>
</dbReference>
<evidence type="ECO:0000256" key="2">
    <source>
        <dbReference type="ARBA" id="ARBA00022605"/>
    </source>
</evidence>
<protein>
    <recommendedName>
        <fullName evidence="5 6">Imidazoleglycerol-phosphate dehydratase</fullName>
        <shortName evidence="5">IGPD</shortName>
        <ecNumber evidence="5 6">4.2.1.19</ecNumber>
    </recommendedName>
</protein>
<accession>A0ABT4CV67</accession>
<dbReference type="Proteomes" id="UP001078443">
    <property type="component" value="Unassembled WGS sequence"/>
</dbReference>
<comment type="catalytic activity">
    <reaction evidence="5 6">
        <text>D-erythro-1-(imidazol-4-yl)glycerol 3-phosphate = 3-(imidazol-4-yl)-2-oxopropyl phosphate + H2O</text>
        <dbReference type="Rhea" id="RHEA:11040"/>
        <dbReference type="ChEBI" id="CHEBI:15377"/>
        <dbReference type="ChEBI" id="CHEBI:57766"/>
        <dbReference type="ChEBI" id="CHEBI:58278"/>
        <dbReference type="EC" id="4.2.1.19"/>
    </reaction>
</comment>
<comment type="similarity">
    <text evidence="5 6">Belongs to the imidazoleglycerol-phosphate dehydratase family.</text>
</comment>
<reference evidence="7" key="1">
    <citation type="submission" date="2022-12" db="EMBL/GenBank/DDBJ databases">
        <authorList>
            <person name="Wang J."/>
        </authorList>
    </citation>
    <scope>NUCLEOTIDE SEQUENCE</scope>
    <source>
        <strain evidence="7">HY-45-18</strain>
    </source>
</reference>
<dbReference type="CDD" id="cd07914">
    <property type="entry name" value="IGPD"/>
    <property type="match status" value="1"/>
</dbReference>
<keyword evidence="3 5" id="KW-0368">Histidine biosynthesis</keyword>
<comment type="caution">
    <text evidence="7">The sequence shown here is derived from an EMBL/GenBank/DDBJ whole genome shotgun (WGS) entry which is preliminary data.</text>
</comment>
<evidence type="ECO:0000256" key="4">
    <source>
        <dbReference type="ARBA" id="ARBA00023239"/>
    </source>
</evidence>
<evidence type="ECO:0000256" key="5">
    <source>
        <dbReference type="HAMAP-Rule" id="MF_00076"/>
    </source>
</evidence>
<dbReference type="EMBL" id="JAPQER010000001">
    <property type="protein sequence ID" value="MCY6482882.1"/>
    <property type="molecule type" value="Genomic_DNA"/>
</dbReference>
<keyword evidence="2 5" id="KW-0028">Amino-acid biosynthesis</keyword>
<dbReference type="PANTHER" id="PTHR23133">
    <property type="entry name" value="IMIDAZOLEGLYCEROL-PHOSPHATE DEHYDRATASE HIS7"/>
    <property type="match status" value="1"/>
</dbReference>
<dbReference type="NCBIfam" id="NF002107">
    <property type="entry name" value="PRK00951.1-2"/>
    <property type="match status" value="1"/>
</dbReference>
<evidence type="ECO:0000256" key="1">
    <source>
        <dbReference type="ARBA" id="ARBA00005047"/>
    </source>
</evidence>
<evidence type="ECO:0000256" key="6">
    <source>
        <dbReference type="RuleBase" id="RU000599"/>
    </source>
</evidence>
<name>A0ABT4CV67_9CLOT</name>
<dbReference type="InterPro" id="IPR020568">
    <property type="entry name" value="Ribosomal_Su5_D2-typ_SF"/>
</dbReference>
<sequence length="194" mass="21520">MRNFELNRDTFETSIKASLNIDGHGESTINTGIGFFDHMLTLFAKHGFFDLTLNTIGDIHVDSHHTIEDVGIVLGQCIKNALGDKNGIKRYGTSYLPMDETLALVSLDISNRPFLVFDANFTTPKLGDYDTEMTEEFFRALAFNAGITLHIKILHGTNNHHMIEAIFKAFARALNEATTIDNNIKGVLSSKGSL</sequence>
<keyword evidence="5" id="KW-0963">Cytoplasm</keyword>
<evidence type="ECO:0000256" key="3">
    <source>
        <dbReference type="ARBA" id="ARBA00023102"/>
    </source>
</evidence>
<dbReference type="InterPro" id="IPR020565">
    <property type="entry name" value="ImidazoleglycerP_deHydtase_CS"/>
</dbReference>
<dbReference type="Pfam" id="PF00475">
    <property type="entry name" value="IGPD"/>
    <property type="match status" value="1"/>
</dbReference>